<protein>
    <submittedName>
        <fullName evidence="1">Uncharacterized protein</fullName>
    </submittedName>
</protein>
<evidence type="ECO:0000313" key="2">
    <source>
        <dbReference type="Proteomes" id="UP001497535"/>
    </source>
</evidence>
<keyword evidence="2" id="KW-1185">Reference proteome</keyword>
<name>A0ACB0ZLE0_MELEN</name>
<sequence>MYKPVWSVDSFREKIKIKIFSEREKGKGERPNTAQHSFSVISLTFFIHFLA</sequence>
<accession>A0ACB0ZLE0</accession>
<proteinExistence type="predicted"/>
<dbReference type="EMBL" id="CAVMJV010000039">
    <property type="protein sequence ID" value="CAK5079764.1"/>
    <property type="molecule type" value="Genomic_DNA"/>
</dbReference>
<dbReference type="Proteomes" id="UP001497535">
    <property type="component" value="Unassembled WGS sequence"/>
</dbReference>
<organism evidence="1 2">
    <name type="scientific">Meloidogyne enterolobii</name>
    <name type="common">Root-knot nematode worm</name>
    <name type="synonym">Meloidogyne mayaguensis</name>
    <dbReference type="NCBI Taxonomy" id="390850"/>
    <lineage>
        <taxon>Eukaryota</taxon>
        <taxon>Metazoa</taxon>
        <taxon>Ecdysozoa</taxon>
        <taxon>Nematoda</taxon>
        <taxon>Chromadorea</taxon>
        <taxon>Rhabditida</taxon>
        <taxon>Tylenchina</taxon>
        <taxon>Tylenchomorpha</taxon>
        <taxon>Tylenchoidea</taxon>
        <taxon>Meloidogynidae</taxon>
        <taxon>Meloidogyninae</taxon>
        <taxon>Meloidogyne</taxon>
    </lineage>
</organism>
<reference evidence="1" key="1">
    <citation type="submission" date="2023-11" db="EMBL/GenBank/DDBJ databases">
        <authorList>
            <person name="Poullet M."/>
        </authorList>
    </citation>
    <scope>NUCLEOTIDE SEQUENCE</scope>
    <source>
        <strain evidence="1">E1834</strain>
    </source>
</reference>
<evidence type="ECO:0000313" key="1">
    <source>
        <dbReference type="EMBL" id="CAK5079764.1"/>
    </source>
</evidence>
<gene>
    <name evidence="1" type="ORF">MENTE1834_LOCUS26898</name>
</gene>
<comment type="caution">
    <text evidence="1">The sequence shown here is derived from an EMBL/GenBank/DDBJ whole genome shotgun (WGS) entry which is preliminary data.</text>
</comment>